<keyword evidence="5" id="KW-1185">Reference proteome</keyword>
<organism evidence="4 5">
    <name type="scientific">Arsenicicoccus bolidensis</name>
    <dbReference type="NCBI Taxonomy" id="229480"/>
    <lineage>
        <taxon>Bacteria</taxon>
        <taxon>Bacillati</taxon>
        <taxon>Actinomycetota</taxon>
        <taxon>Actinomycetes</taxon>
        <taxon>Micrococcales</taxon>
        <taxon>Intrasporangiaceae</taxon>
        <taxon>Arsenicicoccus</taxon>
    </lineage>
</organism>
<comment type="pathway">
    <text evidence="1">Cofactor biosynthesis; adenosylcobalamin biosynthesis.</text>
</comment>
<dbReference type="Proteomes" id="UP001521931">
    <property type="component" value="Unassembled WGS sequence"/>
</dbReference>
<dbReference type="PANTHER" id="PTHR36925">
    <property type="entry name" value="COBALT-PRECORRIN-6A REDUCTASE"/>
    <property type="match status" value="1"/>
</dbReference>
<comment type="caution">
    <text evidence="4">The sequence shown here is derived from an EMBL/GenBank/DDBJ whole genome shotgun (WGS) entry which is preliminary data.</text>
</comment>
<gene>
    <name evidence="4" type="ORF">MHL29_06565</name>
</gene>
<reference evidence="4 5" key="1">
    <citation type="submission" date="2022-02" db="EMBL/GenBank/DDBJ databases">
        <title>Uncovering new skin microbiome diversity through culturing and metagenomics.</title>
        <authorList>
            <person name="Conlan S."/>
            <person name="Deming C."/>
            <person name="Nisc Comparative Sequencing Program N."/>
            <person name="Segre J.A."/>
        </authorList>
    </citation>
    <scope>NUCLEOTIDE SEQUENCE [LARGE SCALE GENOMIC DNA]</scope>
    <source>
        <strain evidence="4 5">ACRQZ</strain>
    </source>
</reference>
<evidence type="ECO:0000256" key="1">
    <source>
        <dbReference type="ARBA" id="ARBA00004953"/>
    </source>
</evidence>
<accession>A0ABS9Q139</accession>
<dbReference type="NCBIfam" id="TIGR00715">
    <property type="entry name" value="precor6x_red"/>
    <property type="match status" value="1"/>
</dbReference>
<dbReference type="NCBIfam" id="NF005968">
    <property type="entry name" value="PRK08057.1-2"/>
    <property type="match status" value="1"/>
</dbReference>
<dbReference type="GO" id="GO:0016491">
    <property type="term" value="F:oxidoreductase activity"/>
    <property type="evidence" value="ECO:0007669"/>
    <property type="project" value="UniProtKB-KW"/>
</dbReference>
<protein>
    <submittedName>
        <fullName evidence="4">Cobalt-precorrin-6A reductase</fullName>
        <ecNumber evidence="4">1.3.1.106</ecNumber>
    </submittedName>
</protein>
<evidence type="ECO:0000256" key="2">
    <source>
        <dbReference type="ARBA" id="ARBA00022573"/>
    </source>
</evidence>
<evidence type="ECO:0000313" key="4">
    <source>
        <dbReference type="EMBL" id="MCG7321558.1"/>
    </source>
</evidence>
<sequence>MGRVTTRTLLLGGTGEARHLAGLLAERSRSYAVTYSLAGVTSAPRVPDVDVRVGGFGGVAGLAAYLRAERVDVVVDATHPYAARMSEHAAQACSQVGVPLVALRRPGWQEQDGDDWHRVPTLEDAAHVAAYLGRRLFLTIGRQEVGEFTFLHDTFCLVRSVDAPEVLPAYSHVVLARGPFTVEGELELLREHAIDVIVSKDSGGTATAAKLEAARALGLPVVLVDRPAVPDVPTVEDPEAAVAMLESLGSLG</sequence>
<evidence type="ECO:0000256" key="3">
    <source>
        <dbReference type="ARBA" id="ARBA00023002"/>
    </source>
</evidence>
<name>A0ABS9Q139_9MICO</name>
<evidence type="ECO:0000313" key="5">
    <source>
        <dbReference type="Proteomes" id="UP001521931"/>
    </source>
</evidence>
<dbReference type="EC" id="1.3.1.106" evidence="4"/>
<dbReference type="InterPro" id="IPR003723">
    <property type="entry name" value="Precorrin-6x_reduct"/>
</dbReference>
<dbReference type="EMBL" id="JAKRCV010000014">
    <property type="protein sequence ID" value="MCG7321558.1"/>
    <property type="molecule type" value="Genomic_DNA"/>
</dbReference>
<keyword evidence="3 4" id="KW-0560">Oxidoreductase</keyword>
<dbReference type="PANTHER" id="PTHR36925:SF1">
    <property type="entry name" value="COBALT-PRECORRIN-6A REDUCTASE"/>
    <property type="match status" value="1"/>
</dbReference>
<proteinExistence type="predicted"/>
<dbReference type="PROSITE" id="PS51014">
    <property type="entry name" value="COBK_CBIJ"/>
    <property type="match status" value="1"/>
</dbReference>
<dbReference type="Pfam" id="PF02571">
    <property type="entry name" value="CbiJ"/>
    <property type="match status" value="1"/>
</dbReference>
<dbReference type="RefSeq" id="WP_239263308.1">
    <property type="nucleotide sequence ID" value="NZ_DAMDMH010000023.1"/>
</dbReference>
<keyword evidence="2" id="KW-0169">Cobalamin biosynthesis</keyword>